<accession>A0A3G2UY83</accession>
<dbReference type="GO" id="GO:0003677">
    <property type="term" value="F:DNA binding"/>
    <property type="evidence" value="ECO:0007669"/>
    <property type="project" value="InterPro"/>
</dbReference>
<gene>
    <name evidence="2" type="ORF">EBF16_26655</name>
</gene>
<dbReference type="AlphaFoldDB" id="A0A3G2UY83"/>
<organism evidence="2 3">
    <name type="scientific">Sphingobium yanoikuyae</name>
    <name type="common">Sphingomonas yanoikuyae</name>
    <dbReference type="NCBI Taxonomy" id="13690"/>
    <lineage>
        <taxon>Bacteria</taxon>
        <taxon>Pseudomonadati</taxon>
        <taxon>Pseudomonadota</taxon>
        <taxon>Alphaproteobacteria</taxon>
        <taxon>Sphingomonadales</taxon>
        <taxon>Sphingomonadaceae</taxon>
        <taxon>Sphingobium</taxon>
    </lineage>
</organism>
<dbReference type="PROSITE" id="PS50943">
    <property type="entry name" value="HTH_CROC1"/>
    <property type="match status" value="1"/>
</dbReference>
<evidence type="ECO:0000313" key="3">
    <source>
        <dbReference type="Proteomes" id="UP000280708"/>
    </source>
</evidence>
<evidence type="ECO:0000259" key="1">
    <source>
        <dbReference type="PROSITE" id="PS50943"/>
    </source>
</evidence>
<dbReference type="SMART" id="SM00530">
    <property type="entry name" value="HTH_XRE"/>
    <property type="match status" value="1"/>
</dbReference>
<dbReference type="EMBL" id="CP033230">
    <property type="protein sequence ID" value="AYO80133.1"/>
    <property type="molecule type" value="Genomic_DNA"/>
</dbReference>
<dbReference type="Gene3D" id="1.10.260.40">
    <property type="entry name" value="lambda repressor-like DNA-binding domains"/>
    <property type="match status" value="1"/>
</dbReference>
<protein>
    <submittedName>
        <fullName evidence="2">XRE family transcriptional regulator</fullName>
    </submittedName>
</protein>
<dbReference type="SUPFAM" id="SSF47413">
    <property type="entry name" value="lambda repressor-like DNA-binding domains"/>
    <property type="match status" value="1"/>
</dbReference>
<reference evidence="2 3" key="1">
    <citation type="submission" date="2018-10" db="EMBL/GenBank/DDBJ databases">
        <title>Characterization and genome analysis of a novel bacterium Sphingobium yanoikuyae SJTF8 capable of degrading PAHs.</title>
        <authorList>
            <person name="Yin C."/>
            <person name="Xiong W."/>
            <person name="Liang R."/>
        </authorList>
    </citation>
    <scope>NUCLEOTIDE SEQUENCE [LARGE SCALE GENOMIC DNA]</scope>
    <source>
        <strain evidence="2 3">SJTF8</strain>
    </source>
</reference>
<feature type="domain" description="HTH cro/C1-type" evidence="1">
    <location>
        <begin position="12"/>
        <end position="59"/>
    </location>
</feature>
<dbReference type="CDD" id="cd00093">
    <property type="entry name" value="HTH_XRE"/>
    <property type="match status" value="1"/>
</dbReference>
<dbReference type="Pfam" id="PF01381">
    <property type="entry name" value="HTH_3"/>
    <property type="match status" value="1"/>
</dbReference>
<evidence type="ECO:0000313" key="2">
    <source>
        <dbReference type="EMBL" id="AYO80133.1"/>
    </source>
</evidence>
<sequence>MPMRLIDHLRTADITVAAFAEEIGEAENTVRKIVYGQRQPSLPLAVKIAAATDGAVTEADLILPKAAA</sequence>
<dbReference type="Proteomes" id="UP000280708">
    <property type="component" value="Chromosome"/>
</dbReference>
<dbReference type="InterPro" id="IPR010982">
    <property type="entry name" value="Lambda_DNA-bd_dom_sf"/>
</dbReference>
<name>A0A3G2UY83_SPHYA</name>
<proteinExistence type="predicted"/>
<dbReference type="InterPro" id="IPR001387">
    <property type="entry name" value="Cro/C1-type_HTH"/>
</dbReference>